<proteinExistence type="predicted"/>
<sequence length="80" mass="9148">MVKAFFLSLLEMPCCNNEFKEKLRLCTAGLLLAMANNYLILWGGKLRISSKKEFIDHSMDTYQLQTRSLSSSSRSKEPRG</sequence>
<keyword evidence="2" id="KW-1185">Reference proteome</keyword>
<protein>
    <submittedName>
        <fullName evidence="1">Uncharacterized protein</fullName>
    </submittedName>
</protein>
<dbReference type="Gramene" id="Kaladp0059s0306.1.v1.1">
    <property type="protein sequence ID" value="Kaladp0059s0306.1.v1.1"/>
    <property type="gene ID" value="Kaladp0059s0306.v1.1"/>
</dbReference>
<dbReference type="Proteomes" id="UP000594263">
    <property type="component" value="Unplaced"/>
</dbReference>
<accession>A0A7N0UAM9</accession>
<reference evidence="1" key="1">
    <citation type="submission" date="2021-01" db="UniProtKB">
        <authorList>
            <consortium name="EnsemblPlants"/>
        </authorList>
    </citation>
    <scope>IDENTIFICATION</scope>
</reference>
<dbReference type="AlphaFoldDB" id="A0A7N0UAM9"/>
<name>A0A7N0UAM9_KALFE</name>
<evidence type="ECO:0000313" key="1">
    <source>
        <dbReference type="EnsemblPlants" id="Kaladp0059s0306.1.v1.1"/>
    </source>
</evidence>
<dbReference type="EnsemblPlants" id="Kaladp0059s0306.1.v1.1">
    <property type="protein sequence ID" value="Kaladp0059s0306.1.v1.1"/>
    <property type="gene ID" value="Kaladp0059s0306.v1.1"/>
</dbReference>
<evidence type="ECO:0000313" key="2">
    <source>
        <dbReference type="Proteomes" id="UP000594263"/>
    </source>
</evidence>
<organism evidence="1 2">
    <name type="scientific">Kalanchoe fedtschenkoi</name>
    <name type="common">Lavender scallops</name>
    <name type="synonym">South American air plant</name>
    <dbReference type="NCBI Taxonomy" id="63787"/>
    <lineage>
        <taxon>Eukaryota</taxon>
        <taxon>Viridiplantae</taxon>
        <taxon>Streptophyta</taxon>
        <taxon>Embryophyta</taxon>
        <taxon>Tracheophyta</taxon>
        <taxon>Spermatophyta</taxon>
        <taxon>Magnoliopsida</taxon>
        <taxon>eudicotyledons</taxon>
        <taxon>Gunneridae</taxon>
        <taxon>Pentapetalae</taxon>
        <taxon>Saxifragales</taxon>
        <taxon>Crassulaceae</taxon>
        <taxon>Kalanchoe</taxon>
    </lineage>
</organism>